<keyword evidence="1" id="KW-0812">Transmembrane</keyword>
<proteinExistence type="predicted"/>
<evidence type="ECO:0000313" key="2">
    <source>
        <dbReference type="EMBL" id="KAF6763824.1"/>
    </source>
</evidence>
<accession>A0A8H6IF20</accession>
<evidence type="ECO:0000256" key="1">
    <source>
        <dbReference type="SAM" id="Phobius"/>
    </source>
</evidence>
<feature type="transmembrane region" description="Helical" evidence="1">
    <location>
        <begin position="56"/>
        <end position="76"/>
    </location>
</feature>
<reference evidence="2 3" key="1">
    <citation type="submission" date="2020-07" db="EMBL/GenBank/DDBJ databases">
        <title>Comparative genomics of pyrophilous fungi reveals a link between fire events and developmental genes.</title>
        <authorList>
            <consortium name="DOE Joint Genome Institute"/>
            <person name="Steindorff A.S."/>
            <person name="Carver A."/>
            <person name="Calhoun S."/>
            <person name="Stillman K."/>
            <person name="Liu H."/>
            <person name="Lipzen A."/>
            <person name="Pangilinan J."/>
            <person name="Labutti K."/>
            <person name="Bruns T.D."/>
            <person name="Grigoriev I.V."/>
        </authorList>
    </citation>
    <scope>NUCLEOTIDE SEQUENCE [LARGE SCALE GENOMIC DNA]</scope>
    <source>
        <strain evidence="2 3">CBS 144469</strain>
    </source>
</reference>
<dbReference type="AlphaFoldDB" id="A0A8H6IF20"/>
<organism evidence="2 3">
    <name type="scientific">Ephemerocybe angulata</name>
    <dbReference type="NCBI Taxonomy" id="980116"/>
    <lineage>
        <taxon>Eukaryota</taxon>
        <taxon>Fungi</taxon>
        <taxon>Dikarya</taxon>
        <taxon>Basidiomycota</taxon>
        <taxon>Agaricomycotina</taxon>
        <taxon>Agaricomycetes</taxon>
        <taxon>Agaricomycetidae</taxon>
        <taxon>Agaricales</taxon>
        <taxon>Agaricineae</taxon>
        <taxon>Psathyrellaceae</taxon>
        <taxon>Ephemerocybe</taxon>
    </lineage>
</organism>
<keyword evidence="1" id="KW-0472">Membrane</keyword>
<keyword evidence="3" id="KW-1185">Reference proteome</keyword>
<name>A0A8H6IF20_9AGAR</name>
<evidence type="ECO:0000313" key="3">
    <source>
        <dbReference type="Proteomes" id="UP000521943"/>
    </source>
</evidence>
<feature type="non-terminal residue" evidence="2">
    <location>
        <position position="227"/>
    </location>
</feature>
<dbReference type="Proteomes" id="UP000521943">
    <property type="component" value="Unassembled WGS sequence"/>
</dbReference>
<keyword evidence="1" id="KW-1133">Transmembrane helix</keyword>
<gene>
    <name evidence="2" type="ORF">DFP72DRAFT_873509</name>
</gene>
<protein>
    <submittedName>
        <fullName evidence="2">Uncharacterized protein</fullName>
    </submittedName>
</protein>
<sequence length="227" mass="25436">MLEYLGQYDSTRCGSQSPIISICASPSQKHNTSPAFLDTPFHDIFSGDGSVTQGLLFLYLSPQVFLLIVLFPPIMTSHDHKLWSMRPRCSSFIEGTPALPFISPSRITANIRRLVLRSSISLVQNNKLRCARHYTNITPRRPPVGPSRALKNRALWCLTSCDEIRPFPAPASDPQRMANARLKPFFCQPSCQIITPSLPLTYIRRTYSNFKDAALHLGYILALASLT</sequence>
<dbReference type="EMBL" id="JACGCI010000005">
    <property type="protein sequence ID" value="KAF6763824.1"/>
    <property type="molecule type" value="Genomic_DNA"/>
</dbReference>
<comment type="caution">
    <text evidence="2">The sequence shown here is derived from an EMBL/GenBank/DDBJ whole genome shotgun (WGS) entry which is preliminary data.</text>
</comment>